<accession>A0A182Q5R1</accession>
<dbReference type="GO" id="GO:0000400">
    <property type="term" value="F:four-way junction DNA binding"/>
    <property type="evidence" value="ECO:0007669"/>
    <property type="project" value="TreeGrafter"/>
</dbReference>
<protein>
    <recommendedName>
        <fullName evidence="10">RecA family profile 1 domain-containing protein</fullName>
    </recommendedName>
</protein>
<keyword evidence="5" id="KW-0067">ATP-binding</keyword>
<keyword evidence="8" id="KW-0234">DNA repair</keyword>
<evidence type="ECO:0000256" key="2">
    <source>
        <dbReference type="ARBA" id="ARBA00007095"/>
    </source>
</evidence>
<evidence type="ECO:0000259" key="10">
    <source>
        <dbReference type="PROSITE" id="PS50162"/>
    </source>
</evidence>
<evidence type="ECO:0000256" key="9">
    <source>
        <dbReference type="ARBA" id="ARBA00023242"/>
    </source>
</evidence>
<dbReference type="SUPFAM" id="SSF52540">
    <property type="entry name" value="P-loop containing nucleoside triphosphate hydrolases"/>
    <property type="match status" value="1"/>
</dbReference>
<dbReference type="InterPro" id="IPR003593">
    <property type="entry name" value="AAA+_ATPase"/>
</dbReference>
<dbReference type="InterPro" id="IPR027417">
    <property type="entry name" value="P-loop_NTPase"/>
</dbReference>
<keyword evidence="3" id="KW-0547">Nucleotide-binding</keyword>
<reference evidence="12" key="1">
    <citation type="submission" date="2014-01" db="EMBL/GenBank/DDBJ databases">
        <title>The Genome Sequence of Anopheles farauti FAR1 (V2).</title>
        <authorList>
            <consortium name="The Broad Institute Genomics Platform"/>
            <person name="Neafsey D.E."/>
            <person name="Besansky N."/>
            <person name="Howell P."/>
            <person name="Walton C."/>
            <person name="Young S.K."/>
            <person name="Zeng Q."/>
            <person name="Gargeya S."/>
            <person name="Fitzgerald M."/>
            <person name="Haas B."/>
            <person name="Abouelleil A."/>
            <person name="Allen A.W."/>
            <person name="Alvarado L."/>
            <person name="Arachchi H.M."/>
            <person name="Berlin A.M."/>
            <person name="Chapman S.B."/>
            <person name="Gainer-Dewar J."/>
            <person name="Goldberg J."/>
            <person name="Griggs A."/>
            <person name="Gujja S."/>
            <person name="Hansen M."/>
            <person name="Howarth C."/>
            <person name="Imamovic A."/>
            <person name="Ireland A."/>
            <person name="Larimer J."/>
            <person name="McCowan C."/>
            <person name="Murphy C."/>
            <person name="Pearson M."/>
            <person name="Poon T.W."/>
            <person name="Priest M."/>
            <person name="Roberts A."/>
            <person name="Saif S."/>
            <person name="Shea T."/>
            <person name="Sisk P."/>
            <person name="Sykes S."/>
            <person name="Wortman J."/>
            <person name="Nusbaum C."/>
            <person name="Birren B."/>
        </authorList>
    </citation>
    <scope>NUCLEOTIDE SEQUENCE [LARGE SCALE GENOMIC DNA]</scope>
    <source>
        <strain evidence="12">FAR1</strain>
    </source>
</reference>
<dbReference type="GO" id="GO:0033063">
    <property type="term" value="C:Rad51B-Rad51C-Rad51D-XRCC2 complex"/>
    <property type="evidence" value="ECO:0007669"/>
    <property type="project" value="TreeGrafter"/>
</dbReference>
<keyword evidence="6" id="KW-0238">DNA-binding</keyword>
<dbReference type="SMART" id="SM00382">
    <property type="entry name" value="AAA"/>
    <property type="match status" value="1"/>
</dbReference>
<dbReference type="GO" id="GO:0005524">
    <property type="term" value="F:ATP binding"/>
    <property type="evidence" value="ECO:0007669"/>
    <property type="project" value="UniProtKB-KW"/>
</dbReference>
<dbReference type="GO" id="GO:0007131">
    <property type="term" value="P:reciprocal meiotic recombination"/>
    <property type="evidence" value="ECO:0007669"/>
    <property type="project" value="TreeGrafter"/>
</dbReference>
<dbReference type="Pfam" id="PF08423">
    <property type="entry name" value="Rad51"/>
    <property type="match status" value="1"/>
</dbReference>
<dbReference type="EnsemblMetazoa" id="AFAF003594-RA">
    <property type="protein sequence ID" value="AFAF003594-PA"/>
    <property type="gene ID" value="AFAF003594"/>
</dbReference>
<comment type="subcellular location">
    <subcellularLocation>
        <location evidence="1">Nucleus</location>
    </subcellularLocation>
</comment>
<dbReference type="GO" id="GO:0140664">
    <property type="term" value="F:ATP-dependent DNA damage sensor activity"/>
    <property type="evidence" value="ECO:0007669"/>
    <property type="project" value="InterPro"/>
</dbReference>
<dbReference type="AlphaFoldDB" id="A0A182Q5R1"/>
<dbReference type="GO" id="GO:0000723">
    <property type="term" value="P:telomere maintenance"/>
    <property type="evidence" value="ECO:0007669"/>
    <property type="project" value="TreeGrafter"/>
</dbReference>
<dbReference type="STRING" id="69004.A0A182Q5R1"/>
<comment type="similarity">
    <text evidence="2">Belongs to the RecA family. RAD51 subfamily.</text>
</comment>
<feature type="domain" description="RecA family profile 1" evidence="10">
    <location>
        <begin position="78"/>
        <end position="252"/>
    </location>
</feature>
<proteinExistence type="inferred from homology"/>
<evidence type="ECO:0000256" key="1">
    <source>
        <dbReference type="ARBA" id="ARBA00004123"/>
    </source>
</evidence>
<organism evidence="11 12">
    <name type="scientific">Anopheles farauti</name>
    <dbReference type="NCBI Taxonomy" id="69004"/>
    <lineage>
        <taxon>Eukaryota</taxon>
        <taxon>Metazoa</taxon>
        <taxon>Ecdysozoa</taxon>
        <taxon>Arthropoda</taxon>
        <taxon>Hexapoda</taxon>
        <taxon>Insecta</taxon>
        <taxon>Pterygota</taxon>
        <taxon>Neoptera</taxon>
        <taxon>Endopterygota</taxon>
        <taxon>Diptera</taxon>
        <taxon>Nematocera</taxon>
        <taxon>Culicoidea</taxon>
        <taxon>Culicidae</taxon>
        <taxon>Anophelinae</taxon>
        <taxon>Anopheles</taxon>
    </lineage>
</organism>
<name>A0A182Q5R1_9DIPT</name>
<dbReference type="GO" id="GO:0003697">
    <property type="term" value="F:single-stranded DNA binding"/>
    <property type="evidence" value="ECO:0007669"/>
    <property type="project" value="TreeGrafter"/>
</dbReference>
<evidence type="ECO:0000256" key="8">
    <source>
        <dbReference type="ARBA" id="ARBA00023204"/>
    </source>
</evidence>
<evidence type="ECO:0000313" key="11">
    <source>
        <dbReference type="EnsemblMetazoa" id="AFAF003594-PA"/>
    </source>
</evidence>
<keyword evidence="9" id="KW-0539">Nucleus</keyword>
<dbReference type="InterPro" id="IPR020588">
    <property type="entry name" value="RecA_ATP-bd"/>
</dbReference>
<dbReference type="VEuPathDB" id="VectorBase:AFAF003594"/>
<dbReference type="PANTHER" id="PTHR46457">
    <property type="entry name" value="DNA REPAIR PROTEIN RAD51 HOMOLOG 4"/>
    <property type="match status" value="1"/>
</dbReference>
<dbReference type="PROSITE" id="PS50162">
    <property type="entry name" value="RECA_2"/>
    <property type="match status" value="1"/>
</dbReference>
<keyword evidence="4" id="KW-0227">DNA damage</keyword>
<evidence type="ECO:0000256" key="6">
    <source>
        <dbReference type="ARBA" id="ARBA00023125"/>
    </source>
</evidence>
<dbReference type="GO" id="GO:0042148">
    <property type="term" value="P:DNA strand invasion"/>
    <property type="evidence" value="ECO:0007669"/>
    <property type="project" value="TreeGrafter"/>
</dbReference>
<keyword evidence="12" id="KW-1185">Reference proteome</keyword>
<dbReference type="Pfam" id="PF21794">
    <property type="entry name" value="RAD51D_N"/>
    <property type="match status" value="1"/>
</dbReference>
<dbReference type="Proteomes" id="UP000075886">
    <property type="component" value="Unassembled WGS sequence"/>
</dbReference>
<evidence type="ECO:0000313" key="12">
    <source>
        <dbReference type="Proteomes" id="UP000075886"/>
    </source>
</evidence>
<dbReference type="GO" id="GO:0005657">
    <property type="term" value="C:replication fork"/>
    <property type="evidence" value="ECO:0007669"/>
    <property type="project" value="TreeGrafter"/>
</dbReference>
<dbReference type="Gene3D" id="3.40.50.300">
    <property type="entry name" value="P-loop containing nucleotide triphosphate hydrolases"/>
    <property type="match status" value="1"/>
</dbReference>
<dbReference type="InterPro" id="IPR013632">
    <property type="entry name" value="Rad51_C"/>
</dbReference>
<dbReference type="PANTHER" id="PTHR46457:SF1">
    <property type="entry name" value="DNA REPAIR PROTEIN RAD51 HOMOLOG 4"/>
    <property type="match status" value="1"/>
</dbReference>
<dbReference type="EMBL" id="AXCN02000497">
    <property type="status" value="NOT_ANNOTATED_CDS"/>
    <property type="molecule type" value="Genomic_DNA"/>
</dbReference>
<evidence type="ECO:0000256" key="4">
    <source>
        <dbReference type="ARBA" id="ARBA00022763"/>
    </source>
</evidence>
<evidence type="ECO:0000256" key="5">
    <source>
        <dbReference type="ARBA" id="ARBA00022840"/>
    </source>
</evidence>
<evidence type="ECO:0000256" key="3">
    <source>
        <dbReference type="ARBA" id="ARBA00022741"/>
    </source>
</evidence>
<evidence type="ECO:0000256" key="7">
    <source>
        <dbReference type="ARBA" id="ARBA00023172"/>
    </source>
</evidence>
<keyword evidence="7" id="KW-0233">DNA recombination</keyword>
<reference evidence="11" key="2">
    <citation type="submission" date="2020-05" db="UniProtKB">
        <authorList>
            <consortium name="EnsemblMetazoa"/>
        </authorList>
    </citation>
    <scope>IDENTIFICATION</scope>
    <source>
        <strain evidence="11">FAR1</strain>
    </source>
</reference>
<dbReference type="GO" id="GO:0005815">
    <property type="term" value="C:microtubule organizing center"/>
    <property type="evidence" value="ECO:0007669"/>
    <property type="project" value="TreeGrafter"/>
</dbReference>
<dbReference type="InterPro" id="IPR048943">
    <property type="entry name" value="RAD51D_N"/>
</dbReference>
<dbReference type="GO" id="GO:0000724">
    <property type="term" value="P:double-strand break repair via homologous recombination"/>
    <property type="evidence" value="ECO:0007669"/>
    <property type="project" value="TreeGrafter"/>
</dbReference>
<dbReference type="InterPro" id="IPR051988">
    <property type="entry name" value="HRR_RAD51_Paralog"/>
</dbReference>
<dbReference type="InterPro" id="IPR047323">
    <property type="entry name" value="Rad51D_C"/>
</dbReference>
<sequence>MAATPLTADLHPLLTEYVVKKLQKNRITTVYSFVKVEVNQLEKITNLDAEDIGHIRAHLIQRFAGSCYSDLGSSAKDRIVPFSTGIASLDDLLQGGLLPGQIYELCGESGSGKTQLCITIAAHVALLQRCHVFFIDTKCDFSGTKIMQVLNRSQQGKLSERELGHTMARIKVERIFSPELLVQVVEQLAAGKHLDAKIKLKLLIIDSLPSLWYLFQDAKSYCEPLGLQTKLICSLRKLATTYGVAIVLVNLAVRIVEGGATSEGKRKSCSNGSYPALGRFWESAPGTRLLMDRDETHSESGNCRLVEVWKSSYIRSGEGIIVRITDAGVR</sequence>
<dbReference type="CDD" id="cd19489">
    <property type="entry name" value="Rad51D"/>
    <property type="match status" value="1"/>
</dbReference>